<evidence type="ECO:0000313" key="2">
    <source>
        <dbReference type="EMBL" id="MBD2801537.1"/>
    </source>
</evidence>
<dbReference type="Proteomes" id="UP001193920">
    <property type="component" value="Unassembled WGS sequence"/>
</dbReference>
<dbReference type="EMBL" id="JACXBF010000339">
    <property type="protein sequence ID" value="MBD2801537.1"/>
    <property type="molecule type" value="Genomic_DNA"/>
</dbReference>
<reference evidence="2" key="2">
    <citation type="journal article" date="2024" name="Toxins">
        <title>Genome Sequence Analysis of Native Xenorhabdus Strains Isolated from Entomopathogenic Nematodes in Argentina.</title>
        <authorList>
            <person name="Palma L."/>
            <person name="Frizzo L."/>
            <person name="Kaiser S."/>
            <person name="Berry C."/>
            <person name="Caballero P."/>
            <person name="Bode H.B."/>
            <person name="Del Valle E.E."/>
        </authorList>
    </citation>
    <scope>NUCLEOTIDE SEQUENCE</scope>
    <source>
        <strain evidence="2">M</strain>
    </source>
</reference>
<comment type="caution">
    <text evidence="2">The sequence shown here is derived from an EMBL/GenBank/DDBJ whole genome shotgun (WGS) entry which is preliminary data.</text>
</comment>
<evidence type="ECO:0000256" key="1">
    <source>
        <dbReference type="SAM" id="MobiDB-lite"/>
    </source>
</evidence>
<proteinExistence type="predicted"/>
<name>A0AAW3YVM1_9GAMM</name>
<gene>
    <name evidence="2" type="ORF">ID854_14000</name>
</gene>
<sequence length="59" mass="5934">MAAPALTEPSPRRHQRNVPTETSSSPLSPDSQTTPGATLGAGSAAKEEAISGTVDDSTV</sequence>
<feature type="region of interest" description="Disordered" evidence="1">
    <location>
        <begin position="1"/>
        <end position="59"/>
    </location>
</feature>
<organism evidence="2">
    <name type="scientific">Xenorhabdus szentirmaii</name>
    <dbReference type="NCBI Taxonomy" id="290112"/>
    <lineage>
        <taxon>Bacteria</taxon>
        <taxon>Pseudomonadati</taxon>
        <taxon>Pseudomonadota</taxon>
        <taxon>Gammaproteobacteria</taxon>
        <taxon>Enterobacterales</taxon>
        <taxon>Morganellaceae</taxon>
        <taxon>Xenorhabdus</taxon>
    </lineage>
</organism>
<protein>
    <submittedName>
        <fullName evidence="2">Uncharacterized protein</fullName>
    </submittedName>
</protein>
<dbReference type="AlphaFoldDB" id="A0AAW3YVM1"/>
<reference evidence="2" key="1">
    <citation type="submission" date="2020-09" db="EMBL/GenBank/DDBJ databases">
        <authorList>
            <person name="Palma L."/>
            <person name="Caballero P."/>
            <person name="Berry C."/>
            <person name="Del Valle E."/>
        </authorList>
    </citation>
    <scope>NUCLEOTIDE SEQUENCE</scope>
    <source>
        <strain evidence="2">M</strain>
    </source>
</reference>
<accession>A0AAW3YVM1</accession>
<feature type="compositionally biased region" description="Polar residues" evidence="1">
    <location>
        <begin position="17"/>
        <end position="36"/>
    </location>
</feature>